<feature type="domain" description="Helicase ATP-binding" evidence="11">
    <location>
        <begin position="261"/>
        <end position="445"/>
    </location>
</feature>
<gene>
    <name evidence="14" type="ORF">FOA43_001004</name>
</gene>
<dbReference type="AlphaFoldDB" id="A0A875RWL8"/>
<dbReference type="Pfam" id="PF00271">
    <property type="entry name" value="Helicase_C"/>
    <property type="match status" value="1"/>
</dbReference>
<comment type="catalytic activity">
    <reaction evidence="8">
        <text>ATP + H2O = ADP + phosphate + H(+)</text>
        <dbReference type="Rhea" id="RHEA:13065"/>
        <dbReference type="ChEBI" id="CHEBI:15377"/>
        <dbReference type="ChEBI" id="CHEBI:15378"/>
        <dbReference type="ChEBI" id="CHEBI:30616"/>
        <dbReference type="ChEBI" id="CHEBI:43474"/>
        <dbReference type="ChEBI" id="CHEBI:456216"/>
        <dbReference type="EC" id="3.6.4.13"/>
    </reaction>
</comment>
<feature type="compositionally biased region" description="Basic and acidic residues" evidence="10">
    <location>
        <begin position="1"/>
        <end position="11"/>
    </location>
</feature>
<evidence type="ECO:0000259" key="11">
    <source>
        <dbReference type="PROSITE" id="PS51192"/>
    </source>
</evidence>
<evidence type="ECO:0000256" key="10">
    <source>
        <dbReference type="SAM" id="MobiDB-lite"/>
    </source>
</evidence>
<sequence length="804" mass="89490">MNPSRAEETKTPETNNNFGNSMMVKTDSNQSNNDKALSRRQKLEAWKTKKNAQKHSKTSASKMTFKAHSLTRRVKLGSKKLKRSLIDDITDDEDEHNGEGIGKKVKKVKIALPNEHDEPDDLDYILAQLQKVTKQSSENRAEMLNENDAVDYKDQKREDQSADAANSLLTELADRDKKEIPDHPVSTRIIEKNFYKESSFISELTEEEVSSLRLRDGVIVRGNSASRPVLAWSQLGLPSSISSVLDSFKFDSPTPIQSEALPDIMKGLDFIGIAKTGSGKTLAYLIPMFRQLVANRLTETGRHINIISQPMALILTPTRELAIQIFRICRPFFVSLHLRGACCYGGQPISQQIALLKKQTDVLVCTPGRLIDLLRANSGRILSLSDVSYLVLDEADRMFDLGFEPQVTKLESALRPDRQTVLFSATFPPKIEHLARKVLHKPVEVSVGTRNLLSSEISQKFAVIALEEKFTRLLQILGEFKSSDPNGKVLIFADTQKNCDSLVRLLTTRGYPSLCLHGGREQADRDNIVKTFRDGLVDTLVATSIASRGLDIAGLNLVINYDSPTHMEDYVHRVGRTGRAGKKGASYTFITPTEEKSASDIVRLLELSSMEVPSELKKMATSFREKVSNGKAHFSGGFGGKGLEKLAEVREERKKIQEAIYKANDDDGNGSGADGDKEENKSKNDSLKMNSASETAPELKIEFFDYPMDEFSAPFHATVGINDLPPEVRRDATRAYNLAKIIEQTSVSITGKGQYYAPGKHPGESDAPKLYLLLEGYSKPKIQEAAKMIKDVLVEHLMRAKDKK</sequence>
<dbReference type="PROSITE" id="PS51194">
    <property type="entry name" value="HELICASE_CTER"/>
    <property type="match status" value="1"/>
</dbReference>
<evidence type="ECO:0000256" key="6">
    <source>
        <dbReference type="ARBA" id="ARBA00023187"/>
    </source>
</evidence>
<keyword evidence="5" id="KW-0067">ATP-binding</keyword>
<keyword evidence="2" id="KW-0547">Nucleotide-binding</keyword>
<evidence type="ECO:0000256" key="7">
    <source>
        <dbReference type="ARBA" id="ARBA00038511"/>
    </source>
</evidence>
<feature type="compositionally biased region" description="Polar residues" evidence="10">
    <location>
        <begin position="26"/>
        <end position="35"/>
    </location>
</feature>
<dbReference type="PROSITE" id="PS00039">
    <property type="entry name" value="DEAD_ATP_HELICASE"/>
    <property type="match status" value="1"/>
</dbReference>
<dbReference type="RefSeq" id="XP_038777256.1">
    <property type="nucleotide sequence ID" value="XM_038921328.1"/>
</dbReference>
<evidence type="ECO:0000256" key="8">
    <source>
        <dbReference type="ARBA" id="ARBA00047984"/>
    </source>
</evidence>
<dbReference type="PROSITE" id="PS51192">
    <property type="entry name" value="HELICASE_ATP_BIND_1"/>
    <property type="match status" value="1"/>
</dbReference>
<evidence type="ECO:0000256" key="9">
    <source>
        <dbReference type="PROSITE-ProRule" id="PRU00552"/>
    </source>
</evidence>
<feature type="region of interest" description="Disordered" evidence="10">
    <location>
        <begin position="1"/>
        <end position="64"/>
    </location>
</feature>
<dbReference type="InterPro" id="IPR014014">
    <property type="entry name" value="RNA_helicase_DEAD_Q_motif"/>
</dbReference>
<dbReference type="GO" id="GO:0005524">
    <property type="term" value="F:ATP binding"/>
    <property type="evidence" value="ECO:0007669"/>
    <property type="project" value="UniProtKB-KW"/>
</dbReference>
<feature type="compositionally biased region" description="Basic and acidic residues" evidence="10">
    <location>
        <begin position="674"/>
        <end position="686"/>
    </location>
</feature>
<evidence type="ECO:0000259" key="12">
    <source>
        <dbReference type="PROSITE" id="PS51194"/>
    </source>
</evidence>
<feature type="domain" description="Helicase C-terminal" evidence="12">
    <location>
        <begin position="472"/>
        <end position="620"/>
    </location>
</feature>
<dbReference type="EC" id="3.6.4.13" evidence="1"/>
<dbReference type="Pfam" id="PF23469">
    <property type="entry name" value="KH_12"/>
    <property type="match status" value="1"/>
</dbReference>
<name>A0A875RWL8_EENNA</name>
<dbReference type="GeneID" id="62194405"/>
<dbReference type="InterPro" id="IPR001650">
    <property type="entry name" value="Helicase_C-like"/>
</dbReference>
<keyword evidence="6" id="KW-0508">mRNA splicing</keyword>
<reference evidence="14" key="1">
    <citation type="submission" date="2020-10" db="EMBL/GenBank/DDBJ databases">
        <authorList>
            <person name="Roach M.J.R."/>
        </authorList>
    </citation>
    <scope>NUCLEOTIDE SEQUENCE</scope>
    <source>
        <strain evidence="14">CBS 1945</strain>
    </source>
</reference>
<organism evidence="14 15">
    <name type="scientific">Eeniella nana</name>
    <name type="common">Yeast</name>
    <name type="synonym">Brettanomyces nanus</name>
    <dbReference type="NCBI Taxonomy" id="13502"/>
    <lineage>
        <taxon>Eukaryota</taxon>
        <taxon>Fungi</taxon>
        <taxon>Dikarya</taxon>
        <taxon>Ascomycota</taxon>
        <taxon>Saccharomycotina</taxon>
        <taxon>Pichiomycetes</taxon>
        <taxon>Pichiales</taxon>
        <taxon>Pichiaceae</taxon>
        <taxon>Brettanomyces</taxon>
    </lineage>
</organism>
<evidence type="ECO:0000256" key="3">
    <source>
        <dbReference type="ARBA" id="ARBA00022801"/>
    </source>
</evidence>
<dbReference type="InterPro" id="IPR000629">
    <property type="entry name" value="RNA-helicase_DEAD-box_CS"/>
</dbReference>
<protein>
    <recommendedName>
        <fullName evidence="1">RNA helicase</fullName>
        <ecNumber evidence="1">3.6.4.13</ecNumber>
    </recommendedName>
</protein>
<dbReference type="GO" id="GO:0003676">
    <property type="term" value="F:nucleic acid binding"/>
    <property type="evidence" value="ECO:0007669"/>
    <property type="project" value="InterPro"/>
</dbReference>
<dbReference type="GO" id="GO:0008380">
    <property type="term" value="P:RNA splicing"/>
    <property type="evidence" value="ECO:0007669"/>
    <property type="project" value="UniProtKB-KW"/>
</dbReference>
<dbReference type="OrthoDB" id="196131at2759"/>
<dbReference type="EMBL" id="CP064812">
    <property type="protein sequence ID" value="QPG73691.1"/>
    <property type="molecule type" value="Genomic_DNA"/>
</dbReference>
<dbReference type="CDD" id="cd18787">
    <property type="entry name" value="SF2_C_DEAD"/>
    <property type="match status" value="1"/>
</dbReference>
<keyword evidence="6" id="KW-0507">mRNA processing</keyword>
<dbReference type="InterPro" id="IPR056149">
    <property type="entry name" value="PRP5/DDX46/KHDC4_KH"/>
</dbReference>
<dbReference type="SUPFAM" id="SSF52540">
    <property type="entry name" value="P-loop containing nucleoside triphosphate hydrolases"/>
    <property type="match status" value="1"/>
</dbReference>
<comment type="similarity">
    <text evidence="7">Belongs to the DEAD box helicase family. DDX46/PRP5 subfamily.</text>
</comment>
<feature type="domain" description="DEAD-box RNA helicase Q" evidence="13">
    <location>
        <begin position="230"/>
        <end position="258"/>
    </location>
</feature>
<evidence type="ECO:0000259" key="13">
    <source>
        <dbReference type="PROSITE" id="PS51195"/>
    </source>
</evidence>
<dbReference type="InterPro" id="IPR014001">
    <property type="entry name" value="Helicase_ATP-bd"/>
</dbReference>
<dbReference type="PANTHER" id="PTHR47958">
    <property type="entry name" value="ATP-DEPENDENT RNA HELICASE DBP3"/>
    <property type="match status" value="1"/>
</dbReference>
<dbReference type="KEGG" id="bnn:FOA43_001004"/>
<feature type="region of interest" description="Disordered" evidence="10">
    <location>
        <begin position="660"/>
        <end position="693"/>
    </location>
</feature>
<accession>A0A875RWL8</accession>
<evidence type="ECO:0000313" key="15">
    <source>
        <dbReference type="Proteomes" id="UP000662931"/>
    </source>
</evidence>
<feature type="short sequence motif" description="Q motif" evidence="9">
    <location>
        <begin position="230"/>
        <end position="258"/>
    </location>
</feature>
<proteinExistence type="inferred from homology"/>
<evidence type="ECO:0000256" key="5">
    <source>
        <dbReference type="ARBA" id="ARBA00022840"/>
    </source>
</evidence>
<dbReference type="SMART" id="SM00490">
    <property type="entry name" value="HELICc"/>
    <property type="match status" value="1"/>
</dbReference>
<keyword evidence="15" id="KW-1185">Reference proteome</keyword>
<dbReference type="InterPro" id="IPR011545">
    <property type="entry name" value="DEAD/DEAH_box_helicase_dom"/>
</dbReference>
<dbReference type="Pfam" id="PF00270">
    <property type="entry name" value="DEAD"/>
    <property type="match status" value="1"/>
</dbReference>
<dbReference type="GO" id="GO:0003724">
    <property type="term" value="F:RNA helicase activity"/>
    <property type="evidence" value="ECO:0007669"/>
    <property type="project" value="UniProtKB-EC"/>
</dbReference>
<dbReference type="SMART" id="SM00487">
    <property type="entry name" value="DEXDc"/>
    <property type="match status" value="1"/>
</dbReference>
<dbReference type="PROSITE" id="PS51195">
    <property type="entry name" value="Q_MOTIF"/>
    <property type="match status" value="1"/>
</dbReference>
<keyword evidence="4" id="KW-0347">Helicase</keyword>
<dbReference type="Gene3D" id="3.40.50.300">
    <property type="entry name" value="P-loop containing nucleotide triphosphate hydrolases"/>
    <property type="match status" value="2"/>
</dbReference>
<dbReference type="InterPro" id="IPR027417">
    <property type="entry name" value="P-loop_NTPase"/>
</dbReference>
<feature type="compositionally biased region" description="Basic residues" evidence="10">
    <location>
        <begin position="48"/>
        <end position="57"/>
    </location>
</feature>
<dbReference type="Proteomes" id="UP000662931">
    <property type="component" value="Chromosome 1"/>
</dbReference>
<dbReference type="GO" id="GO:0016787">
    <property type="term" value="F:hydrolase activity"/>
    <property type="evidence" value="ECO:0007669"/>
    <property type="project" value="UniProtKB-KW"/>
</dbReference>
<evidence type="ECO:0000313" key="14">
    <source>
        <dbReference type="EMBL" id="QPG73691.1"/>
    </source>
</evidence>
<evidence type="ECO:0000256" key="2">
    <source>
        <dbReference type="ARBA" id="ARBA00022741"/>
    </source>
</evidence>
<keyword evidence="3" id="KW-0378">Hydrolase</keyword>
<evidence type="ECO:0000256" key="1">
    <source>
        <dbReference type="ARBA" id="ARBA00012552"/>
    </source>
</evidence>
<evidence type="ECO:0000256" key="4">
    <source>
        <dbReference type="ARBA" id="ARBA00022806"/>
    </source>
</evidence>